<feature type="transmembrane region" description="Helical" evidence="1">
    <location>
        <begin position="185"/>
        <end position="204"/>
    </location>
</feature>
<keyword evidence="1" id="KW-1133">Transmembrane helix</keyword>
<evidence type="ECO:0000313" key="2">
    <source>
        <dbReference type="EMBL" id="CAF4397762.1"/>
    </source>
</evidence>
<comment type="caution">
    <text evidence="2">The sequence shown here is derived from an EMBL/GenBank/DDBJ whole genome shotgun (WGS) entry which is preliminary data.</text>
</comment>
<gene>
    <name evidence="2" type="ORF">TSG867_LOCUS12752</name>
</gene>
<organism evidence="2 3">
    <name type="scientific">Rotaria socialis</name>
    <dbReference type="NCBI Taxonomy" id="392032"/>
    <lineage>
        <taxon>Eukaryota</taxon>
        <taxon>Metazoa</taxon>
        <taxon>Spiralia</taxon>
        <taxon>Gnathifera</taxon>
        <taxon>Rotifera</taxon>
        <taxon>Eurotatoria</taxon>
        <taxon>Bdelloidea</taxon>
        <taxon>Philodinida</taxon>
        <taxon>Philodinidae</taxon>
        <taxon>Rotaria</taxon>
    </lineage>
</organism>
<accession>A0A820P7Z9</accession>
<reference evidence="2" key="1">
    <citation type="submission" date="2021-02" db="EMBL/GenBank/DDBJ databases">
        <authorList>
            <person name="Nowell W R."/>
        </authorList>
    </citation>
    <scope>NUCLEOTIDE SEQUENCE</scope>
</reference>
<evidence type="ECO:0000256" key="1">
    <source>
        <dbReference type="SAM" id="Phobius"/>
    </source>
</evidence>
<dbReference type="AlphaFoldDB" id="A0A820P7Z9"/>
<keyword evidence="1" id="KW-0472">Membrane</keyword>
<protein>
    <submittedName>
        <fullName evidence="2">Uncharacterized protein</fullName>
    </submittedName>
</protein>
<name>A0A820P7Z9_9BILA</name>
<feature type="transmembrane region" description="Helical" evidence="1">
    <location>
        <begin position="41"/>
        <end position="59"/>
    </location>
</feature>
<proteinExistence type="predicted"/>
<evidence type="ECO:0000313" key="3">
    <source>
        <dbReference type="Proteomes" id="UP000663862"/>
    </source>
</evidence>
<feature type="transmembrane region" description="Helical" evidence="1">
    <location>
        <begin position="148"/>
        <end position="173"/>
    </location>
</feature>
<sequence length="242" mass="26693">MAHGQGSEQVVMVDDLSLPSSKWSLLKADPQIKQTQNNLQILISVLLTLSVIGTILTIVDSLAGYDRNISLRVASMVRPLLALILHGFGFSVTYRYNELGLLATQLDIIKMKHEQTNEQVAMIAGQSMPSVKTMSLTGDPKISRIRKILLLILGIFIALSAIRTIGTIVIFIIGYSGNRSQDAASIVPVLLTLLLEAFGFFVTYKYHELGLVVNCDGFWKKSLSQLDPFEIALSTIHMFLKT</sequence>
<dbReference type="Proteomes" id="UP000663862">
    <property type="component" value="Unassembled WGS sequence"/>
</dbReference>
<dbReference type="EMBL" id="CAJOBQ010000658">
    <property type="protein sequence ID" value="CAF4397762.1"/>
    <property type="molecule type" value="Genomic_DNA"/>
</dbReference>
<keyword evidence="1" id="KW-0812">Transmembrane</keyword>
<feature type="transmembrane region" description="Helical" evidence="1">
    <location>
        <begin position="79"/>
        <end position="96"/>
    </location>
</feature>